<dbReference type="EMBL" id="JAACJK010000219">
    <property type="protein sequence ID" value="KAF5317085.1"/>
    <property type="molecule type" value="Genomic_DNA"/>
</dbReference>
<feature type="compositionally biased region" description="Basic and acidic residues" evidence="1">
    <location>
        <begin position="347"/>
        <end position="382"/>
    </location>
</feature>
<reference evidence="2 3" key="1">
    <citation type="journal article" date="2020" name="ISME J.">
        <title>Uncovering the hidden diversity of litter-decomposition mechanisms in mushroom-forming fungi.</title>
        <authorList>
            <person name="Floudas D."/>
            <person name="Bentzer J."/>
            <person name="Ahren D."/>
            <person name="Johansson T."/>
            <person name="Persson P."/>
            <person name="Tunlid A."/>
        </authorList>
    </citation>
    <scope>NUCLEOTIDE SEQUENCE [LARGE SCALE GENOMIC DNA]</scope>
    <source>
        <strain evidence="2 3">CBS 175.51</strain>
    </source>
</reference>
<sequence>MNTEPCDRTQMEPVEELTEDVEYYWDLVEFYSEGTSFRVPRHGFMTDSATFASMYGLDRTPSFFAPVNSFPAVNLNPDATADEFRVFLRALYPKQLQGELSLSTSEWLIVLKLSTKWRFNGFRKMAISKLSPLSGTDPIEKVLLGNEFSVDAWLLSGYRELVNRDASISIAEAKQIGLDDAIKLCGLREDWKIPGRRNPILQGEEASERLDAEIKNLYLDNFEAIREAQSLYMSSEERAEDERMRQIAEREAKEAAESKAREEGIAAQRLLDLQRMEEEQKLNQMLDQELGHRLDEIDAIALMQNDAVTRHDEPPTAPCTPLAENSLAGVEVSICRPKNLTPNQRRKKEEKERRVYERQLREEMDRRVRAEAAQREQGMERA</sequence>
<proteinExistence type="predicted"/>
<dbReference type="AlphaFoldDB" id="A0A8H5B5T7"/>
<feature type="region of interest" description="Disordered" evidence="1">
    <location>
        <begin position="337"/>
        <end position="382"/>
    </location>
</feature>
<organism evidence="2 3">
    <name type="scientific">Ephemerocybe angulata</name>
    <dbReference type="NCBI Taxonomy" id="980116"/>
    <lineage>
        <taxon>Eukaryota</taxon>
        <taxon>Fungi</taxon>
        <taxon>Dikarya</taxon>
        <taxon>Basidiomycota</taxon>
        <taxon>Agaricomycotina</taxon>
        <taxon>Agaricomycetes</taxon>
        <taxon>Agaricomycetidae</taxon>
        <taxon>Agaricales</taxon>
        <taxon>Agaricineae</taxon>
        <taxon>Psathyrellaceae</taxon>
        <taxon>Ephemerocybe</taxon>
    </lineage>
</organism>
<gene>
    <name evidence="2" type="ORF">D9611_003653</name>
</gene>
<evidence type="ECO:0008006" key="4">
    <source>
        <dbReference type="Google" id="ProtNLM"/>
    </source>
</evidence>
<evidence type="ECO:0000313" key="3">
    <source>
        <dbReference type="Proteomes" id="UP000541558"/>
    </source>
</evidence>
<evidence type="ECO:0000256" key="1">
    <source>
        <dbReference type="SAM" id="MobiDB-lite"/>
    </source>
</evidence>
<comment type="caution">
    <text evidence="2">The sequence shown here is derived from an EMBL/GenBank/DDBJ whole genome shotgun (WGS) entry which is preliminary data.</text>
</comment>
<dbReference type="Proteomes" id="UP000541558">
    <property type="component" value="Unassembled WGS sequence"/>
</dbReference>
<dbReference type="OrthoDB" id="3199068at2759"/>
<protein>
    <recommendedName>
        <fullName evidence="4">BTB domain-containing protein</fullName>
    </recommendedName>
</protein>
<accession>A0A8H5B5T7</accession>
<name>A0A8H5B5T7_9AGAR</name>
<keyword evidence="3" id="KW-1185">Reference proteome</keyword>
<evidence type="ECO:0000313" key="2">
    <source>
        <dbReference type="EMBL" id="KAF5317085.1"/>
    </source>
</evidence>